<dbReference type="OrthoDB" id="437005at2759"/>
<organism evidence="1 2">
    <name type="scientific">Rhynchophorus ferrugineus</name>
    <name type="common">Red palm weevil</name>
    <name type="synonym">Curculio ferrugineus</name>
    <dbReference type="NCBI Taxonomy" id="354439"/>
    <lineage>
        <taxon>Eukaryota</taxon>
        <taxon>Metazoa</taxon>
        <taxon>Ecdysozoa</taxon>
        <taxon>Arthropoda</taxon>
        <taxon>Hexapoda</taxon>
        <taxon>Insecta</taxon>
        <taxon>Pterygota</taxon>
        <taxon>Neoptera</taxon>
        <taxon>Endopterygota</taxon>
        <taxon>Coleoptera</taxon>
        <taxon>Polyphaga</taxon>
        <taxon>Cucujiformia</taxon>
        <taxon>Curculionidae</taxon>
        <taxon>Dryophthorinae</taxon>
        <taxon>Rhynchophorus</taxon>
    </lineage>
</organism>
<reference evidence="1" key="1">
    <citation type="submission" date="2020-08" db="EMBL/GenBank/DDBJ databases">
        <title>Genome sequencing and assembly of the red palm weevil Rhynchophorus ferrugineus.</title>
        <authorList>
            <person name="Dias G.B."/>
            <person name="Bergman C.M."/>
            <person name="Manee M."/>
        </authorList>
    </citation>
    <scope>NUCLEOTIDE SEQUENCE</scope>
    <source>
        <strain evidence="1">AA-2017</strain>
        <tissue evidence="1">Whole larva</tissue>
    </source>
</reference>
<dbReference type="CDD" id="cd09272">
    <property type="entry name" value="RNase_HI_RT_Ty1"/>
    <property type="match status" value="1"/>
</dbReference>
<dbReference type="EMBL" id="JAACXV010000035">
    <property type="protein sequence ID" value="KAF7286209.1"/>
    <property type="molecule type" value="Genomic_DNA"/>
</dbReference>
<name>A0A834IRX4_RHYFE</name>
<keyword evidence="2" id="KW-1185">Reference proteome</keyword>
<dbReference type="PANTHER" id="PTHR11439">
    <property type="entry name" value="GAG-POL-RELATED RETROTRANSPOSON"/>
    <property type="match status" value="1"/>
</dbReference>
<evidence type="ECO:0000313" key="2">
    <source>
        <dbReference type="Proteomes" id="UP000625711"/>
    </source>
</evidence>
<proteinExistence type="predicted"/>
<accession>A0A834IRX4</accession>
<comment type="caution">
    <text evidence="1">The sequence shown here is derived from an EMBL/GenBank/DDBJ whole genome shotgun (WGS) entry which is preliminary data.</text>
</comment>
<dbReference type="PANTHER" id="PTHR11439:SF483">
    <property type="entry name" value="PEPTIDE SYNTHASE GLIP-LIKE, PUTATIVE (AFU_ORTHOLOGUE AFUA_3G12920)-RELATED"/>
    <property type="match status" value="1"/>
</dbReference>
<dbReference type="Proteomes" id="UP000625711">
    <property type="component" value="Unassembled WGS sequence"/>
</dbReference>
<gene>
    <name evidence="1" type="ORF">GWI33_007166</name>
</gene>
<dbReference type="AlphaFoldDB" id="A0A834IRX4"/>
<evidence type="ECO:0000313" key="1">
    <source>
        <dbReference type="EMBL" id="KAF7286209.1"/>
    </source>
</evidence>
<evidence type="ECO:0008006" key="3">
    <source>
        <dbReference type="Google" id="ProtNLM"/>
    </source>
</evidence>
<protein>
    <recommendedName>
        <fullName evidence="3">Gag-pol polyprotein</fullName>
    </recommendedName>
</protein>
<sequence length="146" mass="16345">MEFVSETIELVEMARTLKYSNPEETSPAGLWHESNPESTSLECYADADFGGCLKTGRSRSGVVIKYSGGAFLSSTTEAELVIASEAVKEIVWLNRLFRKIARIPDVPILKIDNSAAIRLVQNPECHRRTKHISNKRFFIGEKLAEE</sequence>